<dbReference type="InterPro" id="IPR006145">
    <property type="entry name" value="PsdUridine_synth_RsuA/RluA"/>
</dbReference>
<protein>
    <recommendedName>
        <fullName evidence="1">Pseudouridine synthase RsuA/RluA-like domain-containing protein</fullName>
    </recommendedName>
</protein>
<dbReference type="Gene3D" id="3.30.2350.10">
    <property type="entry name" value="Pseudouridine synthase"/>
    <property type="match status" value="1"/>
</dbReference>
<evidence type="ECO:0000313" key="3">
    <source>
        <dbReference type="Proteomes" id="UP000790833"/>
    </source>
</evidence>
<dbReference type="PANTHER" id="PTHR21600:SF40">
    <property type="entry name" value="PSEUDOURIDYLATE SYNTHASE RPUSD2"/>
    <property type="match status" value="1"/>
</dbReference>
<dbReference type="GO" id="GO:0009982">
    <property type="term" value="F:pseudouridine synthase activity"/>
    <property type="evidence" value="ECO:0007669"/>
    <property type="project" value="InterPro"/>
</dbReference>
<name>A0A9P8AJC7_9ASCO</name>
<feature type="domain" description="Pseudouridine synthase RsuA/RluA-like" evidence="1">
    <location>
        <begin position="136"/>
        <end position="287"/>
    </location>
</feature>
<dbReference type="Pfam" id="PF00849">
    <property type="entry name" value="PseudoU_synth_2"/>
    <property type="match status" value="1"/>
</dbReference>
<accession>A0A9P8AJC7</accession>
<dbReference type="CDD" id="cd02557">
    <property type="entry name" value="PseudoU_synth_ScRIB2"/>
    <property type="match status" value="1"/>
</dbReference>
<dbReference type="GO" id="GO:0000455">
    <property type="term" value="P:enzyme-directed rRNA pseudouridine synthesis"/>
    <property type="evidence" value="ECO:0007669"/>
    <property type="project" value="TreeGrafter"/>
</dbReference>
<dbReference type="AlphaFoldDB" id="A0A9P8AJC7"/>
<dbReference type="PANTHER" id="PTHR21600">
    <property type="entry name" value="MITOCHONDRIAL RNA PSEUDOURIDINE SYNTHASE"/>
    <property type="match status" value="1"/>
</dbReference>
<dbReference type="Proteomes" id="UP000790833">
    <property type="component" value="Unassembled WGS sequence"/>
</dbReference>
<dbReference type="InterPro" id="IPR050188">
    <property type="entry name" value="RluA_PseudoU_synthase"/>
</dbReference>
<reference evidence="2" key="1">
    <citation type="submission" date="2021-03" db="EMBL/GenBank/DDBJ databases">
        <authorList>
            <person name="Palmer J.M."/>
        </authorList>
    </citation>
    <scope>NUCLEOTIDE SEQUENCE</scope>
    <source>
        <strain evidence="2">ARV_011</strain>
    </source>
</reference>
<evidence type="ECO:0000259" key="1">
    <source>
        <dbReference type="Pfam" id="PF00849"/>
    </source>
</evidence>
<dbReference type="PROSITE" id="PS01129">
    <property type="entry name" value="PSI_RLU"/>
    <property type="match status" value="1"/>
</dbReference>
<dbReference type="RefSeq" id="XP_043050860.1">
    <property type="nucleotide sequence ID" value="XM_043194536.1"/>
</dbReference>
<dbReference type="EMBL" id="JAHMUF010000004">
    <property type="protein sequence ID" value="KAG7195313.1"/>
    <property type="molecule type" value="Genomic_DNA"/>
</dbReference>
<dbReference type="OrthoDB" id="424794at2759"/>
<keyword evidence="3" id="KW-1185">Reference proteome</keyword>
<proteinExistence type="predicted"/>
<organism evidence="2 3">
    <name type="scientific">Scheffersomyces spartinae</name>
    <dbReference type="NCBI Taxonomy" id="45513"/>
    <lineage>
        <taxon>Eukaryota</taxon>
        <taxon>Fungi</taxon>
        <taxon>Dikarya</taxon>
        <taxon>Ascomycota</taxon>
        <taxon>Saccharomycotina</taxon>
        <taxon>Pichiomycetes</taxon>
        <taxon>Debaryomycetaceae</taxon>
        <taxon>Scheffersomyces</taxon>
    </lineage>
</organism>
<comment type="caution">
    <text evidence="2">The sequence shown here is derived from an EMBL/GenBank/DDBJ whole genome shotgun (WGS) entry which is preliminary data.</text>
</comment>
<dbReference type="GO" id="GO:0003723">
    <property type="term" value="F:RNA binding"/>
    <property type="evidence" value="ECO:0007669"/>
    <property type="project" value="InterPro"/>
</dbReference>
<gene>
    <name evidence="2" type="ORF">KQ657_003841</name>
</gene>
<evidence type="ECO:0000313" key="2">
    <source>
        <dbReference type="EMBL" id="KAG7195313.1"/>
    </source>
</evidence>
<dbReference type="SUPFAM" id="SSF55120">
    <property type="entry name" value="Pseudouridine synthase"/>
    <property type="match status" value="1"/>
</dbReference>
<dbReference type="InterPro" id="IPR006224">
    <property type="entry name" value="PsdUridine_synth_RluA-like_CS"/>
</dbReference>
<dbReference type="GeneID" id="66117215"/>
<sequence length="436" mass="50558">MAAVYSIENGVRRVLPYFHQTKVYAKGRWLNQTVVDVLSKELSYSRERLKRDIHQEQLYVVRTSKDGTEEVLHKGWDQLLDLKLRNKDLVLYTQHRHEPNVPHDTGYFDDENCNHNSTFPSQCKTKMKIVYEDDEIMVIDKPSGIPCHPVRKYNHNTILGIIKNETGLDFLHNCHRLDKGTSGILILAKTKGAASKYPRIIEREKKYTTKQYLARVEGDFPENEFMIRCPVFALNTADGRILHSNNNILPTDTATVFKRVSYNKNLNQSIVMCTAVTGKMHQIRIHLRLTGHPIVNDLHYNNIRENNNVVLTLKNKIETAIYEILFAKYPHFKERLNVADATDNVVSTIDLQLETEFKIDPTITKLVDRLKQTKLQHLSSLKLNGDICEVCQQELVDDDLDLADQQIWLHSYQYSYVKDGDEIFNYKTALPSWCNI</sequence>
<dbReference type="InterPro" id="IPR020103">
    <property type="entry name" value="PsdUridine_synth_cat_dom_sf"/>
</dbReference>